<dbReference type="EMBL" id="JACXYZ010000001">
    <property type="protein sequence ID" value="MBD3924189.1"/>
    <property type="molecule type" value="Genomic_DNA"/>
</dbReference>
<sequence length="224" mass="25323">MTTTFSTTPTADRPWVHEMVIVHRVFRRELTILPRLVREVSDDDTKRAATLAGAVRLVLGGLHHHHTGEDVILWPALLERAAPSTGLVETMQAQHEVVEGHMARVEPLLQAWEKSPTTARGAELADLLDRLATALVEHLDLEEREILPLAERHVTVAEWNSLGEQGIDEMDQKQLPIIFGAILEECAPEERRAMLAKLPLPVRLVVRTVGAWQYRRYVTRVRGR</sequence>
<evidence type="ECO:0000259" key="1">
    <source>
        <dbReference type="Pfam" id="PF01814"/>
    </source>
</evidence>
<dbReference type="CDD" id="cd12108">
    <property type="entry name" value="Hr-like"/>
    <property type="match status" value="1"/>
</dbReference>
<proteinExistence type="predicted"/>
<reference evidence="2 3" key="1">
    <citation type="submission" date="2020-09" db="EMBL/GenBank/DDBJ databases">
        <title>novel species in genus Nocardioides.</title>
        <authorList>
            <person name="Zhang G."/>
        </authorList>
    </citation>
    <scope>NUCLEOTIDE SEQUENCE [LARGE SCALE GENOMIC DNA]</scope>
    <source>
        <strain evidence="2 3">KCTC 39551</strain>
    </source>
</reference>
<dbReference type="Proteomes" id="UP000618818">
    <property type="component" value="Unassembled WGS sequence"/>
</dbReference>
<dbReference type="Gene3D" id="1.20.120.520">
    <property type="entry name" value="nmb1532 protein domain like"/>
    <property type="match status" value="1"/>
</dbReference>
<keyword evidence="3" id="KW-1185">Reference proteome</keyword>
<dbReference type="RefSeq" id="WP_191193978.1">
    <property type="nucleotide sequence ID" value="NZ_JACXYZ010000001.1"/>
</dbReference>
<dbReference type="PANTHER" id="PTHR38048">
    <property type="entry name" value="EXPRESSED PROTEIN"/>
    <property type="match status" value="1"/>
</dbReference>
<dbReference type="InterPro" id="IPR053206">
    <property type="entry name" value="Dimeric_xanthone_biosynth"/>
</dbReference>
<dbReference type="InterPro" id="IPR012312">
    <property type="entry name" value="Hemerythrin-like"/>
</dbReference>
<feature type="domain" description="Hemerythrin-like" evidence="1">
    <location>
        <begin position="17"/>
        <end position="150"/>
    </location>
</feature>
<organism evidence="2 3">
    <name type="scientific">Nocardioides cavernae</name>
    <dbReference type="NCBI Taxonomy" id="1921566"/>
    <lineage>
        <taxon>Bacteria</taxon>
        <taxon>Bacillati</taxon>
        <taxon>Actinomycetota</taxon>
        <taxon>Actinomycetes</taxon>
        <taxon>Propionibacteriales</taxon>
        <taxon>Nocardioidaceae</taxon>
        <taxon>Nocardioides</taxon>
    </lineage>
</organism>
<gene>
    <name evidence="2" type="ORF">IEZ26_06115</name>
</gene>
<evidence type="ECO:0000313" key="2">
    <source>
        <dbReference type="EMBL" id="MBD3924189.1"/>
    </source>
</evidence>
<accession>A0ABR8N7Q8</accession>
<name>A0ABR8N7Q8_9ACTN</name>
<dbReference type="PANTHER" id="PTHR38048:SF2">
    <property type="entry name" value="HEMERYTHRIN-LIKE DOMAIN-CONTAINING PROTEIN"/>
    <property type="match status" value="1"/>
</dbReference>
<protein>
    <submittedName>
        <fullName evidence="2">Hemerythrin domain-containing protein</fullName>
    </submittedName>
</protein>
<dbReference type="Pfam" id="PF01814">
    <property type="entry name" value="Hemerythrin"/>
    <property type="match status" value="1"/>
</dbReference>
<comment type="caution">
    <text evidence="2">The sequence shown here is derived from an EMBL/GenBank/DDBJ whole genome shotgun (WGS) entry which is preliminary data.</text>
</comment>
<evidence type="ECO:0000313" key="3">
    <source>
        <dbReference type="Proteomes" id="UP000618818"/>
    </source>
</evidence>